<reference evidence="2" key="1">
    <citation type="submission" date="2023-07" db="EMBL/GenBank/DDBJ databases">
        <title>30 novel species of actinomycetes from the DSMZ collection.</title>
        <authorList>
            <person name="Nouioui I."/>
        </authorList>
    </citation>
    <scope>NUCLEOTIDE SEQUENCE [LARGE SCALE GENOMIC DNA]</scope>
    <source>
        <strain evidence="2">DSM 41699</strain>
    </source>
</reference>
<dbReference type="RefSeq" id="WP_311698832.1">
    <property type="nucleotide sequence ID" value="NZ_JAVREY010000052.1"/>
</dbReference>
<gene>
    <name evidence="1" type="ORF">RM764_30975</name>
</gene>
<proteinExistence type="predicted"/>
<evidence type="ECO:0000313" key="1">
    <source>
        <dbReference type="EMBL" id="MDT0467370.1"/>
    </source>
</evidence>
<protein>
    <submittedName>
        <fullName evidence="1">ALF repeat-containing protein</fullName>
    </submittedName>
</protein>
<name>A0ABU2U2N3_9ACTN</name>
<sequence>MVKRQTGRPWSRSAALVALAGSDADITAYIRTGRREAGVQEDRQDVEHLAEAAGSADVRAAASKALEGDGAAVSAFLTAGQYEAMK</sequence>
<keyword evidence="2" id="KW-1185">Reference proteome</keyword>
<dbReference type="Pfam" id="PF03752">
    <property type="entry name" value="ALF"/>
    <property type="match status" value="2"/>
</dbReference>
<evidence type="ECO:0000313" key="2">
    <source>
        <dbReference type="Proteomes" id="UP001183809"/>
    </source>
</evidence>
<organism evidence="1 2">
    <name type="scientific">Streptomyces gibsoniae</name>
    <dbReference type="NCBI Taxonomy" id="3075529"/>
    <lineage>
        <taxon>Bacteria</taxon>
        <taxon>Bacillati</taxon>
        <taxon>Actinomycetota</taxon>
        <taxon>Actinomycetes</taxon>
        <taxon>Kitasatosporales</taxon>
        <taxon>Streptomycetaceae</taxon>
        <taxon>Streptomyces</taxon>
    </lineage>
</organism>
<dbReference type="EMBL" id="JAVREY010000052">
    <property type="protein sequence ID" value="MDT0467370.1"/>
    <property type="molecule type" value="Genomic_DNA"/>
</dbReference>
<comment type="caution">
    <text evidence="1">The sequence shown here is derived from an EMBL/GenBank/DDBJ whole genome shotgun (WGS) entry which is preliminary data.</text>
</comment>
<dbReference type="Proteomes" id="UP001183809">
    <property type="component" value="Unassembled WGS sequence"/>
</dbReference>
<accession>A0ABU2U2N3</accession>
<dbReference type="InterPro" id="IPR005506">
    <property type="entry name" value="DUF312_ALF"/>
</dbReference>